<proteinExistence type="predicted"/>
<reference evidence="1" key="2">
    <citation type="journal article" date="2015" name="Data Brief">
        <title>Shoot transcriptome of the giant reed, Arundo donax.</title>
        <authorList>
            <person name="Barrero R.A."/>
            <person name="Guerrero F.D."/>
            <person name="Moolhuijzen P."/>
            <person name="Goolsby J.A."/>
            <person name="Tidwell J."/>
            <person name="Bellgard S.E."/>
            <person name="Bellgard M.I."/>
        </authorList>
    </citation>
    <scope>NUCLEOTIDE SEQUENCE</scope>
    <source>
        <tissue evidence="1">Shoot tissue taken approximately 20 cm above the soil surface</tissue>
    </source>
</reference>
<accession>A0A0A9AQW6</accession>
<protein>
    <submittedName>
        <fullName evidence="1">Uncharacterized protein</fullName>
    </submittedName>
</protein>
<dbReference type="EMBL" id="GBRH01248413">
    <property type="protein sequence ID" value="JAD49482.1"/>
    <property type="molecule type" value="Transcribed_RNA"/>
</dbReference>
<name>A0A0A9AQW6_ARUDO</name>
<reference evidence="1" key="1">
    <citation type="submission" date="2014-09" db="EMBL/GenBank/DDBJ databases">
        <authorList>
            <person name="Magalhaes I.L.F."/>
            <person name="Oliveira U."/>
            <person name="Santos F.R."/>
            <person name="Vidigal T.H.D.A."/>
            <person name="Brescovit A.D."/>
            <person name="Santos A.J."/>
        </authorList>
    </citation>
    <scope>NUCLEOTIDE SEQUENCE</scope>
    <source>
        <tissue evidence="1">Shoot tissue taken approximately 20 cm above the soil surface</tissue>
    </source>
</reference>
<sequence length="53" mass="6080">MPKLSWQFAIDCICTFHMLWPLCMLLGDFLLKLVPGYISGCINTKKFSMVPDI</sequence>
<evidence type="ECO:0000313" key="1">
    <source>
        <dbReference type="EMBL" id="JAD49482.1"/>
    </source>
</evidence>
<dbReference type="AlphaFoldDB" id="A0A0A9AQW6"/>
<organism evidence="1">
    <name type="scientific">Arundo donax</name>
    <name type="common">Giant reed</name>
    <name type="synonym">Donax arundinaceus</name>
    <dbReference type="NCBI Taxonomy" id="35708"/>
    <lineage>
        <taxon>Eukaryota</taxon>
        <taxon>Viridiplantae</taxon>
        <taxon>Streptophyta</taxon>
        <taxon>Embryophyta</taxon>
        <taxon>Tracheophyta</taxon>
        <taxon>Spermatophyta</taxon>
        <taxon>Magnoliopsida</taxon>
        <taxon>Liliopsida</taxon>
        <taxon>Poales</taxon>
        <taxon>Poaceae</taxon>
        <taxon>PACMAD clade</taxon>
        <taxon>Arundinoideae</taxon>
        <taxon>Arundineae</taxon>
        <taxon>Arundo</taxon>
    </lineage>
</organism>